<protein>
    <submittedName>
        <fullName evidence="5 6">DNA-binding protein</fullName>
    </submittedName>
</protein>
<dbReference type="InterPro" id="IPR009057">
    <property type="entry name" value="Homeodomain-like_sf"/>
</dbReference>
<evidence type="ECO:0000313" key="8">
    <source>
        <dbReference type="Proteomes" id="UP000183077"/>
    </source>
</evidence>
<evidence type="ECO:0000259" key="4">
    <source>
        <dbReference type="PROSITE" id="PS01124"/>
    </source>
</evidence>
<keyword evidence="7" id="KW-1185">Reference proteome</keyword>
<evidence type="ECO:0000256" key="3">
    <source>
        <dbReference type="ARBA" id="ARBA00023163"/>
    </source>
</evidence>
<dbReference type="PROSITE" id="PS01124">
    <property type="entry name" value="HTH_ARAC_FAMILY_2"/>
    <property type="match status" value="1"/>
</dbReference>
<dbReference type="PANTHER" id="PTHR43280:SF32">
    <property type="entry name" value="TRANSCRIPTIONAL REGULATORY PROTEIN"/>
    <property type="match status" value="1"/>
</dbReference>
<dbReference type="PANTHER" id="PTHR43280">
    <property type="entry name" value="ARAC-FAMILY TRANSCRIPTIONAL REGULATOR"/>
    <property type="match status" value="1"/>
</dbReference>
<dbReference type="InterPro" id="IPR020449">
    <property type="entry name" value="Tscrpt_reg_AraC-type_HTH"/>
</dbReference>
<gene>
    <name evidence="5" type="ORF">AV926_07170</name>
    <name evidence="6" type="ORF">SAMN04488018_12235</name>
</gene>
<keyword evidence="2 5" id="KW-0238">DNA-binding</keyword>
<evidence type="ECO:0000313" key="5">
    <source>
        <dbReference type="EMBL" id="KZE82269.1"/>
    </source>
</evidence>
<dbReference type="GO" id="GO:0003700">
    <property type="term" value="F:DNA-binding transcription factor activity"/>
    <property type="evidence" value="ECO:0007669"/>
    <property type="project" value="InterPro"/>
</dbReference>
<reference evidence="6 8" key="2">
    <citation type="submission" date="2016-10" db="EMBL/GenBank/DDBJ databases">
        <authorList>
            <person name="de Groot N.N."/>
        </authorList>
    </citation>
    <scope>NUCLEOTIDE SEQUENCE [LARGE SCALE GENOMIC DNA]</scope>
    <source>
        <strain evidence="6 8">DSM 23048</strain>
    </source>
</reference>
<organism evidence="5 7">
    <name type="scientific">Myroides marinus</name>
    <dbReference type="NCBI Taxonomy" id="703342"/>
    <lineage>
        <taxon>Bacteria</taxon>
        <taxon>Pseudomonadati</taxon>
        <taxon>Bacteroidota</taxon>
        <taxon>Flavobacteriia</taxon>
        <taxon>Flavobacteriales</taxon>
        <taxon>Flavobacteriaceae</taxon>
        <taxon>Myroides</taxon>
    </lineage>
</organism>
<evidence type="ECO:0000256" key="2">
    <source>
        <dbReference type="ARBA" id="ARBA00023125"/>
    </source>
</evidence>
<sequence length="265" mass="30728">MNNSIVIKNKIEVTALIKVSSFKQEIRKTNPHKHNNYIEIIYFSQANGIHGIDNTLFPITPATVFLIHQEQVHYWDITSKPKGFVLILKKEFIQNSLDYQLKELLSQLSEFSCLNLNNTKSVDTIFNLLLKEKNLMAIEGLLKALLVNIIIESTPKPILSNKSDTLNLFQDLLKQVDNLHNNVSYYAQKLKTSPQNLNAICRKTLKQSASEIIAKHIIDEAKRQLLYSQNRISEIAYYLNFNDSSYFIKYFKRFTGLTPKEFRKK</sequence>
<dbReference type="Gene3D" id="1.10.10.60">
    <property type="entry name" value="Homeodomain-like"/>
    <property type="match status" value="1"/>
</dbReference>
<dbReference type="OrthoDB" id="2585681at2"/>
<evidence type="ECO:0000313" key="7">
    <source>
        <dbReference type="Proteomes" id="UP000076630"/>
    </source>
</evidence>
<dbReference type="SMART" id="SM00342">
    <property type="entry name" value="HTH_ARAC"/>
    <property type="match status" value="1"/>
</dbReference>
<feature type="domain" description="HTH araC/xylS-type" evidence="4">
    <location>
        <begin position="163"/>
        <end position="265"/>
    </location>
</feature>
<dbReference type="EMBL" id="LQNU01000046">
    <property type="protein sequence ID" value="KZE82269.1"/>
    <property type="molecule type" value="Genomic_DNA"/>
</dbReference>
<dbReference type="Pfam" id="PF12833">
    <property type="entry name" value="HTH_18"/>
    <property type="match status" value="1"/>
</dbReference>
<accession>A0A161S9Y5</accession>
<dbReference type="GeneID" id="82258372"/>
<dbReference type="SUPFAM" id="SSF46689">
    <property type="entry name" value="Homeodomain-like"/>
    <property type="match status" value="1"/>
</dbReference>
<dbReference type="Proteomes" id="UP000183077">
    <property type="component" value="Unassembled WGS sequence"/>
</dbReference>
<evidence type="ECO:0000313" key="6">
    <source>
        <dbReference type="EMBL" id="SEJ29458.1"/>
    </source>
</evidence>
<dbReference type="AlphaFoldDB" id="A0A161S9Y5"/>
<name>A0A161S9Y5_9FLAO</name>
<reference evidence="5 7" key="1">
    <citation type="submission" date="2016-01" db="EMBL/GenBank/DDBJ databases">
        <title>Whole genome sequencing of Myroides marinus L41.</title>
        <authorList>
            <person name="Hong K.W."/>
        </authorList>
    </citation>
    <scope>NUCLEOTIDE SEQUENCE [LARGE SCALE GENOMIC DNA]</scope>
    <source>
        <strain evidence="5 7">L41</strain>
    </source>
</reference>
<evidence type="ECO:0000256" key="1">
    <source>
        <dbReference type="ARBA" id="ARBA00023015"/>
    </source>
</evidence>
<dbReference type="PRINTS" id="PR00032">
    <property type="entry name" value="HTHARAC"/>
</dbReference>
<dbReference type="GO" id="GO:0043565">
    <property type="term" value="F:sequence-specific DNA binding"/>
    <property type="evidence" value="ECO:0007669"/>
    <property type="project" value="InterPro"/>
</dbReference>
<keyword evidence="3" id="KW-0804">Transcription</keyword>
<dbReference type="InterPro" id="IPR018060">
    <property type="entry name" value="HTH_AraC"/>
</dbReference>
<dbReference type="EMBL" id="FNYS01000022">
    <property type="protein sequence ID" value="SEJ29458.1"/>
    <property type="molecule type" value="Genomic_DNA"/>
</dbReference>
<proteinExistence type="predicted"/>
<dbReference type="SUPFAM" id="SSF51215">
    <property type="entry name" value="Regulatory protein AraC"/>
    <property type="match status" value="1"/>
</dbReference>
<keyword evidence="1" id="KW-0805">Transcription regulation</keyword>
<dbReference type="Proteomes" id="UP000076630">
    <property type="component" value="Unassembled WGS sequence"/>
</dbReference>
<dbReference type="RefSeq" id="WP_038988164.1">
    <property type="nucleotide sequence ID" value="NZ_FNYS01000022.1"/>
</dbReference>
<dbReference type="InterPro" id="IPR037923">
    <property type="entry name" value="HTH-like"/>
</dbReference>